<dbReference type="OrthoDB" id="6159421at2759"/>
<organism evidence="1">
    <name type="scientific">Amphimedon queenslandica</name>
    <name type="common">Sponge</name>
    <dbReference type="NCBI Taxonomy" id="400682"/>
    <lineage>
        <taxon>Eukaryota</taxon>
        <taxon>Metazoa</taxon>
        <taxon>Porifera</taxon>
        <taxon>Demospongiae</taxon>
        <taxon>Heteroscleromorpha</taxon>
        <taxon>Haplosclerida</taxon>
        <taxon>Niphatidae</taxon>
        <taxon>Amphimedon</taxon>
    </lineage>
</organism>
<dbReference type="STRING" id="400682.A0A1X7T953"/>
<reference evidence="1" key="1">
    <citation type="submission" date="2017-05" db="UniProtKB">
        <authorList>
            <consortium name="EnsemblMetazoa"/>
        </authorList>
    </citation>
    <scope>IDENTIFICATION</scope>
</reference>
<dbReference type="InParanoid" id="A0A1X7T953"/>
<name>A0A1X7T953_AMPQE</name>
<dbReference type="AlphaFoldDB" id="A0A1X7T953"/>
<dbReference type="PANTHER" id="PTHR37162:SF1">
    <property type="entry name" value="BED-TYPE DOMAIN-CONTAINING PROTEIN"/>
    <property type="match status" value="1"/>
</dbReference>
<sequence length="202" mass="22839">MKCKPFSLQFDETTDISVMKSACMVIRIFDEEAGIVRSEFYKLAELGEKADAETLFNAIESTFRKDAIPFDNLIGFASDGANAMLGRHNSVKTRLLAKQPHLLGIHCICRVAALCASHACSKAIPTEVERVANVYHSSLIFCILLMWSHIIYSILPRLAGLVYISVWLEWLNSGQLYVHILHPQMSDWWLYGEHYSALTIPF</sequence>
<accession>A0A1X7T953</accession>
<proteinExistence type="predicted"/>
<protein>
    <submittedName>
        <fullName evidence="1">Uncharacterized protein</fullName>
    </submittedName>
</protein>
<evidence type="ECO:0000313" key="1">
    <source>
        <dbReference type="EnsemblMetazoa" id="Aqu2.1.10953_001"/>
    </source>
</evidence>
<dbReference type="PANTHER" id="PTHR37162">
    <property type="entry name" value="HAT FAMILY DIMERISATION DOMAINCONTAINING PROTEIN-RELATED"/>
    <property type="match status" value="1"/>
</dbReference>
<dbReference type="EnsemblMetazoa" id="Aqu2.1.10953_001">
    <property type="protein sequence ID" value="Aqu2.1.10953_001"/>
    <property type="gene ID" value="Aqu2.1.10953"/>
</dbReference>